<dbReference type="Proteomes" id="UP000250003">
    <property type="component" value="Chromosome"/>
</dbReference>
<keyword evidence="2" id="KW-1185">Reference proteome</keyword>
<name>A0A2Z4UBC2_9FIRM</name>
<reference evidence="2" key="1">
    <citation type="submission" date="2018-06" db="EMBL/GenBank/DDBJ databases">
        <title>Description of Blautia argi sp. nov., a new anaerobic isolated from dog feces.</title>
        <authorList>
            <person name="Chang Y.-H."/>
            <person name="Paek J."/>
            <person name="Shin Y."/>
        </authorList>
    </citation>
    <scope>NUCLEOTIDE SEQUENCE [LARGE SCALE GENOMIC DNA]</scope>
    <source>
        <strain evidence="2">KCTC 15426</strain>
    </source>
</reference>
<dbReference type="EMBL" id="CP030280">
    <property type="protein sequence ID" value="AWY98316.1"/>
    <property type="molecule type" value="Genomic_DNA"/>
</dbReference>
<evidence type="ECO:0000313" key="1">
    <source>
        <dbReference type="EMBL" id="AWY98316.1"/>
    </source>
</evidence>
<dbReference type="AlphaFoldDB" id="A0A2Z4UBC2"/>
<protein>
    <submittedName>
        <fullName evidence="1">Uncharacterized protein</fullName>
    </submittedName>
</protein>
<organism evidence="1 2">
    <name type="scientific">Blautia argi</name>
    <dbReference type="NCBI Taxonomy" id="1912897"/>
    <lineage>
        <taxon>Bacteria</taxon>
        <taxon>Bacillati</taxon>
        <taxon>Bacillota</taxon>
        <taxon>Clostridia</taxon>
        <taxon>Lachnospirales</taxon>
        <taxon>Lachnospiraceae</taxon>
        <taxon>Blautia</taxon>
    </lineage>
</organism>
<gene>
    <name evidence="1" type="ORF">DQQ01_09325</name>
</gene>
<proteinExistence type="predicted"/>
<sequence>MAKTYFAVPVGGVMHILQNDTVQEFEILYDLKMKTVLQNHRRFLQVRRKCRCFLLQSSMEDFLCF</sequence>
<dbReference type="KEGG" id="blau:DQQ01_09325"/>
<accession>A0A2Z4UBC2</accession>
<evidence type="ECO:0000313" key="2">
    <source>
        <dbReference type="Proteomes" id="UP000250003"/>
    </source>
</evidence>